<dbReference type="InterPro" id="IPR020449">
    <property type="entry name" value="Tscrpt_reg_AraC-type_HTH"/>
</dbReference>
<gene>
    <name evidence="6" type="ORF">E6C60_0785</name>
</gene>
<dbReference type="PRINTS" id="PR00032">
    <property type="entry name" value="HTHARAC"/>
</dbReference>
<dbReference type="PANTHER" id="PTHR43280">
    <property type="entry name" value="ARAC-FAMILY TRANSCRIPTIONAL REGULATOR"/>
    <property type="match status" value="1"/>
</dbReference>
<dbReference type="InterPro" id="IPR018060">
    <property type="entry name" value="HTH_AraC"/>
</dbReference>
<dbReference type="Pfam" id="PF12833">
    <property type="entry name" value="HTH_18"/>
    <property type="match status" value="1"/>
</dbReference>
<name>A0A4P8XGD4_9BACL</name>
<sequence length="571" mass="66207">MGLLAVKISESKWSEWIAKSQSFNTLFIINKEKQVLASNDNKNIPDRLDIPFLEQYPDTPSGFTRGEFQGEDVYFFYKKSEFTNWTYYISIVPKSVIHKDSRWIGWLTLMICCGLIIIMVALSFTGAMKIHNPIRKISSLIEKKKPGSWTYDELEYIGSALKNMKQQIISQGIHLNKYYVFQLLSSGMLRNEIQEKILDHHQQLQFQEQYTLIAIQIDTLTNSRFKESDRELLIFILMNILEEVIPSSMRLSSVVMNQSLICILGLKNQDANLNKGTILIQAQNTLEKIRDYTKLSVSAGVSTTFTDLIDAPLALKEAMNALKYRVRFGNQSLLFIEDVEPSSNRNPIDYPEYLSIQLTDAIKLNEPVKADDALHRFIQLLFQNNPLSLTDYQMILIRLLNDIVRLYQPDNENANLILDGQSLPRELMELQTADEIESWFKHRVIIPSLRLIEEKNERQHQRISEQMLSLIQNETEPTLESISTKLNYSPGYLGLIFRKEQGVPFSEYVKYDRINKAKEMLIQSDLAINEISIQLNYKNTQNFIRSFKKETGLTPGQYRTMRKLKDHEDPS</sequence>
<keyword evidence="4" id="KW-0812">Transmembrane</keyword>
<keyword evidence="1" id="KW-0805">Transcription regulation</keyword>
<feature type="domain" description="HTH araC/xylS-type" evidence="5">
    <location>
        <begin position="461"/>
        <end position="561"/>
    </location>
</feature>
<keyword evidence="2" id="KW-0238">DNA-binding</keyword>
<proteinExistence type="predicted"/>
<dbReference type="GO" id="GO:0043565">
    <property type="term" value="F:sequence-specific DNA binding"/>
    <property type="evidence" value="ECO:0007669"/>
    <property type="project" value="InterPro"/>
</dbReference>
<dbReference type="EMBL" id="CP040396">
    <property type="protein sequence ID" value="QCT01506.1"/>
    <property type="molecule type" value="Genomic_DNA"/>
</dbReference>
<dbReference type="KEGG" id="palo:E6C60_0785"/>
<dbReference type="PROSITE" id="PS01124">
    <property type="entry name" value="HTH_ARAC_FAMILY_2"/>
    <property type="match status" value="1"/>
</dbReference>
<dbReference type="AlphaFoldDB" id="A0A4P8XGD4"/>
<evidence type="ECO:0000256" key="3">
    <source>
        <dbReference type="ARBA" id="ARBA00023163"/>
    </source>
</evidence>
<dbReference type="InterPro" id="IPR018062">
    <property type="entry name" value="HTH_AraC-typ_CS"/>
</dbReference>
<keyword evidence="3" id="KW-0804">Transcription</keyword>
<keyword evidence="7" id="KW-1185">Reference proteome</keyword>
<dbReference type="InterPro" id="IPR041522">
    <property type="entry name" value="CdaR_GGDEF"/>
</dbReference>
<dbReference type="Pfam" id="PF17853">
    <property type="entry name" value="GGDEF_2"/>
    <property type="match status" value="1"/>
</dbReference>
<evidence type="ECO:0000256" key="4">
    <source>
        <dbReference type="SAM" id="Phobius"/>
    </source>
</evidence>
<dbReference type="Proteomes" id="UP000300879">
    <property type="component" value="Chromosome"/>
</dbReference>
<reference evidence="6 7" key="1">
    <citation type="submission" date="2019-05" db="EMBL/GenBank/DDBJ databases">
        <authorList>
            <person name="Chen C."/>
        </authorList>
    </citation>
    <scope>NUCLEOTIDE SEQUENCE [LARGE SCALE GENOMIC DNA]</scope>
    <source>
        <strain evidence="6 7">HB172198</strain>
    </source>
</reference>
<dbReference type="SUPFAM" id="SSF46689">
    <property type="entry name" value="Homeodomain-like"/>
    <property type="match status" value="1"/>
</dbReference>
<dbReference type="PANTHER" id="PTHR43280:SF10">
    <property type="entry name" value="REGULATORY PROTEIN POCR"/>
    <property type="match status" value="1"/>
</dbReference>
<protein>
    <submittedName>
        <fullName evidence="6">AraC/XylS family transcriptional regulator</fullName>
    </submittedName>
</protein>
<dbReference type="GO" id="GO:0003700">
    <property type="term" value="F:DNA-binding transcription factor activity"/>
    <property type="evidence" value="ECO:0007669"/>
    <property type="project" value="InterPro"/>
</dbReference>
<organism evidence="6 7">
    <name type="scientific">Paenibacillus algicola</name>
    <dbReference type="NCBI Taxonomy" id="2565926"/>
    <lineage>
        <taxon>Bacteria</taxon>
        <taxon>Bacillati</taxon>
        <taxon>Bacillota</taxon>
        <taxon>Bacilli</taxon>
        <taxon>Bacillales</taxon>
        <taxon>Paenibacillaceae</taxon>
        <taxon>Paenibacillus</taxon>
    </lineage>
</organism>
<accession>A0A4P8XGD4</accession>
<dbReference type="Gene3D" id="1.10.10.60">
    <property type="entry name" value="Homeodomain-like"/>
    <property type="match status" value="2"/>
</dbReference>
<keyword evidence="4" id="KW-1133">Transmembrane helix</keyword>
<evidence type="ECO:0000313" key="7">
    <source>
        <dbReference type="Proteomes" id="UP000300879"/>
    </source>
</evidence>
<keyword evidence="4" id="KW-0472">Membrane</keyword>
<dbReference type="PROSITE" id="PS00041">
    <property type="entry name" value="HTH_ARAC_FAMILY_1"/>
    <property type="match status" value="1"/>
</dbReference>
<dbReference type="SMART" id="SM00342">
    <property type="entry name" value="HTH_ARAC"/>
    <property type="match status" value="1"/>
</dbReference>
<evidence type="ECO:0000256" key="2">
    <source>
        <dbReference type="ARBA" id="ARBA00023125"/>
    </source>
</evidence>
<feature type="transmembrane region" description="Helical" evidence="4">
    <location>
        <begin position="103"/>
        <end position="128"/>
    </location>
</feature>
<evidence type="ECO:0000256" key="1">
    <source>
        <dbReference type="ARBA" id="ARBA00023015"/>
    </source>
</evidence>
<dbReference type="InterPro" id="IPR009057">
    <property type="entry name" value="Homeodomain-like_sf"/>
</dbReference>
<evidence type="ECO:0000313" key="6">
    <source>
        <dbReference type="EMBL" id="QCT01506.1"/>
    </source>
</evidence>
<evidence type="ECO:0000259" key="5">
    <source>
        <dbReference type="PROSITE" id="PS01124"/>
    </source>
</evidence>